<reference evidence="2" key="1">
    <citation type="journal article" date="2020" name="Nature">
        <title>Giant virus diversity and host interactions through global metagenomics.</title>
        <authorList>
            <person name="Schulz F."/>
            <person name="Roux S."/>
            <person name="Paez-Espino D."/>
            <person name="Jungbluth S."/>
            <person name="Walsh D.A."/>
            <person name="Denef V.J."/>
            <person name="McMahon K.D."/>
            <person name="Konstantinidis K.T."/>
            <person name="Eloe-Fadrosh E.A."/>
            <person name="Kyrpides N.C."/>
            <person name="Woyke T."/>
        </authorList>
    </citation>
    <scope>NUCLEOTIDE SEQUENCE</scope>
    <source>
        <strain evidence="2">GVMAG-M-3300023174-176</strain>
    </source>
</reference>
<evidence type="ECO:0000313" key="2">
    <source>
        <dbReference type="EMBL" id="QHT15755.1"/>
    </source>
</evidence>
<name>A0A6C0DJM0_9ZZZZ</name>
<organism evidence="2">
    <name type="scientific">viral metagenome</name>
    <dbReference type="NCBI Taxonomy" id="1070528"/>
    <lineage>
        <taxon>unclassified sequences</taxon>
        <taxon>metagenomes</taxon>
        <taxon>organismal metagenomes</taxon>
    </lineage>
</organism>
<sequence length="78" mass="8310">MTSVLYSAGLNYQGSNPIRTEIRGIRNEVTDLRTLVTKQAEVIDSLVTRLTAAEKSLKQVGTAISSHPSSSSTNTTSG</sequence>
<dbReference type="AlphaFoldDB" id="A0A6C0DJM0"/>
<accession>A0A6C0DJM0</accession>
<protein>
    <submittedName>
        <fullName evidence="2">Uncharacterized protein</fullName>
    </submittedName>
</protein>
<proteinExistence type="predicted"/>
<feature type="compositionally biased region" description="Low complexity" evidence="1">
    <location>
        <begin position="65"/>
        <end position="78"/>
    </location>
</feature>
<evidence type="ECO:0000256" key="1">
    <source>
        <dbReference type="SAM" id="MobiDB-lite"/>
    </source>
</evidence>
<dbReference type="EMBL" id="MN739613">
    <property type="protein sequence ID" value="QHT15755.1"/>
    <property type="molecule type" value="Genomic_DNA"/>
</dbReference>
<feature type="region of interest" description="Disordered" evidence="1">
    <location>
        <begin position="59"/>
        <end position="78"/>
    </location>
</feature>